<dbReference type="AlphaFoldDB" id="A0A857GLA3"/>
<gene>
    <name evidence="2" type="ORF">CTT34_10190</name>
</gene>
<protein>
    <submittedName>
        <fullName evidence="2">Uncharacterized protein</fullName>
    </submittedName>
</protein>
<dbReference type="RefSeq" id="WP_159342345.1">
    <property type="nucleotide sequence ID" value="NZ_CP024621.1"/>
</dbReference>
<feature type="compositionally biased region" description="Basic and acidic residues" evidence="1">
    <location>
        <begin position="106"/>
        <end position="116"/>
    </location>
</feature>
<evidence type="ECO:0000313" key="2">
    <source>
        <dbReference type="EMBL" id="QHD50032.1"/>
    </source>
</evidence>
<name>A0A857GLA3_9GAMM</name>
<dbReference type="EMBL" id="CP024621">
    <property type="protein sequence ID" value="QHD50032.1"/>
    <property type="molecule type" value="Genomic_DNA"/>
</dbReference>
<evidence type="ECO:0000313" key="3">
    <source>
        <dbReference type="Proteomes" id="UP000463949"/>
    </source>
</evidence>
<sequence length="163" mass="18755">MTTTFTPWEAVELELVAQTYGDPDWTVKRIAEKLERSENEIYAAAKLLGVQRPKRRLDYARIAELKSQGLSDDTIANLLGCSKGGVQGALRSMNEKQHVEKRKQRELREKTNKPWQPKEKQFLADHYSKPNWDCHRIAVELRRSEASVYRKAFDLGLKKGKAA</sequence>
<feature type="region of interest" description="Disordered" evidence="1">
    <location>
        <begin position="90"/>
        <end position="116"/>
    </location>
</feature>
<reference evidence="2 3" key="1">
    <citation type="submission" date="2017-10" db="EMBL/GenBank/DDBJ databases">
        <title>Coral associated bacteria.</title>
        <authorList>
            <person name="Wang X."/>
        </authorList>
    </citation>
    <scope>NUCLEOTIDE SEQUENCE [LARGE SCALE GENOMIC DNA]</scope>
    <source>
        <strain evidence="2 3">SCSIO 43005</strain>
    </source>
</reference>
<proteinExistence type="predicted"/>
<dbReference type="KEGG" id="hmd:CTT34_10190"/>
<dbReference type="Proteomes" id="UP000463949">
    <property type="component" value="Chromosome"/>
</dbReference>
<accession>A0A857GLA3</accession>
<dbReference type="Gene3D" id="1.10.10.60">
    <property type="entry name" value="Homeodomain-like"/>
    <property type="match status" value="1"/>
</dbReference>
<evidence type="ECO:0000256" key="1">
    <source>
        <dbReference type="SAM" id="MobiDB-lite"/>
    </source>
</evidence>
<organism evidence="2 3">
    <name type="scientific">Vreelandella aquamarina</name>
    <dbReference type="NCBI Taxonomy" id="77097"/>
    <lineage>
        <taxon>Bacteria</taxon>
        <taxon>Pseudomonadati</taxon>
        <taxon>Pseudomonadota</taxon>
        <taxon>Gammaproteobacteria</taxon>
        <taxon>Oceanospirillales</taxon>
        <taxon>Halomonadaceae</taxon>
        <taxon>Vreelandella</taxon>
    </lineage>
</organism>